<reference evidence="2 3" key="1">
    <citation type="journal article" date="2013" name="Genome Announc.">
        <title>Genome Sequence of the Obligate Gammaproteobacterial Methanotroph Methylomicrobium album Strain BG8.</title>
        <authorList>
            <person name="Kits K.D."/>
            <person name="Kalyuzhnaya M.G."/>
            <person name="Klotz M.G."/>
            <person name="Jetten M.S."/>
            <person name="Op den Camp H.J."/>
            <person name="Vuilleumier S."/>
            <person name="Bringel F."/>
            <person name="Dispirito A.A."/>
            <person name="Murrell J.C."/>
            <person name="Bruce D."/>
            <person name="Cheng J.F."/>
            <person name="Copeland A."/>
            <person name="Goodwin L."/>
            <person name="Hauser L."/>
            <person name="Lajus A."/>
            <person name="Land M.L."/>
            <person name="Lapidus A."/>
            <person name="Lucas S."/>
            <person name="Medigue C."/>
            <person name="Pitluck S."/>
            <person name="Woyke T."/>
            <person name="Zeytun A."/>
            <person name="Stein L.Y."/>
        </authorList>
    </citation>
    <scope>NUCLEOTIDE SEQUENCE [LARGE SCALE GENOMIC DNA]</scope>
    <source>
        <strain evidence="2 3">BG8</strain>
    </source>
</reference>
<dbReference type="Proteomes" id="UP000005090">
    <property type="component" value="Chromosome"/>
</dbReference>
<dbReference type="RefSeq" id="WP_005375007.1">
    <property type="nucleotide sequence ID" value="NZ_CM001475.1"/>
</dbReference>
<dbReference type="Pfam" id="PF10861">
    <property type="entry name" value="DUF2784"/>
    <property type="match status" value="1"/>
</dbReference>
<evidence type="ECO:0000256" key="1">
    <source>
        <dbReference type="SAM" id="Phobius"/>
    </source>
</evidence>
<sequence length="121" mass="13605">MLNRIFADLTVAIHLAFILFVIFGGLLVLKYPRMIWVHLPAAIWGALIEFAGWLCPLTLLENRLRSASGDHYAGGFIEHYLVPIIYPSMLTPNMQIVLGFGVILLNLAVYGMVYARCRKIS</sequence>
<keyword evidence="1" id="KW-0812">Transmembrane</keyword>
<dbReference type="AlphaFoldDB" id="H8GJP0"/>
<proteinExistence type="predicted"/>
<evidence type="ECO:0000313" key="3">
    <source>
        <dbReference type="Proteomes" id="UP000005090"/>
    </source>
</evidence>
<dbReference type="STRING" id="686340.Metal_3933"/>
<evidence type="ECO:0008006" key="4">
    <source>
        <dbReference type="Google" id="ProtNLM"/>
    </source>
</evidence>
<feature type="transmembrane region" description="Helical" evidence="1">
    <location>
        <begin position="96"/>
        <end position="115"/>
    </location>
</feature>
<dbReference type="eggNOG" id="ENOG5032SH9">
    <property type="taxonomic scope" value="Bacteria"/>
</dbReference>
<protein>
    <recommendedName>
        <fullName evidence="4">DUF2784 domain-containing protein</fullName>
    </recommendedName>
</protein>
<accession>H8GJP0</accession>
<dbReference type="InterPro" id="IPR021218">
    <property type="entry name" value="DUF2784"/>
</dbReference>
<keyword evidence="1" id="KW-1133">Transmembrane helix</keyword>
<gene>
    <name evidence="2" type="ORF">Metal_3933</name>
</gene>
<dbReference type="EMBL" id="CM001475">
    <property type="protein sequence ID" value="EIC31569.1"/>
    <property type="molecule type" value="Genomic_DNA"/>
</dbReference>
<feature type="transmembrane region" description="Helical" evidence="1">
    <location>
        <begin position="41"/>
        <end position="60"/>
    </location>
</feature>
<feature type="transmembrane region" description="Helical" evidence="1">
    <location>
        <begin position="6"/>
        <end position="29"/>
    </location>
</feature>
<organism evidence="2 3">
    <name type="scientific">Methylomicrobium album BG8</name>
    <dbReference type="NCBI Taxonomy" id="686340"/>
    <lineage>
        <taxon>Bacteria</taxon>
        <taxon>Pseudomonadati</taxon>
        <taxon>Pseudomonadota</taxon>
        <taxon>Gammaproteobacteria</taxon>
        <taxon>Methylococcales</taxon>
        <taxon>Methylococcaceae</taxon>
        <taxon>Methylomicrobium</taxon>
    </lineage>
</organism>
<name>H8GJP0_METAL</name>
<dbReference type="HOGENOM" id="CLU_124431_0_0_6"/>
<keyword evidence="1" id="KW-0472">Membrane</keyword>
<evidence type="ECO:0000313" key="2">
    <source>
        <dbReference type="EMBL" id="EIC31569.1"/>
    </source>
</evidence>
<keyword evidence="3" id="KW-1185">Reference proteome</keyword>